<accession>A0A1Y2K3B8</accession>
<comment type="caution">
    <text evidence="1">The sequence shown here is derived from an EMBL/GenBank/DDBJ whole genome shotgun (WGS) entry which is preliminary data.</text>
</comment>
<proteinExistence type="predicted"/>
<dbReference type="EMBL" id="LVJN01000020">
    <property type="protein sequence ID" value="OSM01654.1"/>
    <property type="molecule type" value="Genomic_DNA"/>
</dbReference>
<organism evidence="1 2">
    <name type="scientific">Magnetofaba australis IT-1</name>
    <dbReference type="NCBI Taxonomy" id="1434232"/>
    <lineage>
        <taxon>Bacteria</taxon>
        <taxon>Pseudomonadati</taxon>
        <taxon>Pseudomonadota</taxon>
        <taxon>Magnetococcia</taxon>
        <taxon>Magnetococcales</taxon>
        <taxon>Magnetococcaceae</taxon>
        <taxon>Magnetofaba</taxon>
    </lineage>
</organism>
<keyword evidence="2" id="KW-1185">Reference proteome</keyword>
<dbReference type="Proteomes" id="UP000194003">
    <property type="component" value="Unassembled WGS sequence"/>
</dbReference>
<protein>
    <submittedName>
        <fullName evidence="1">Putative Phage tail tube protein</fullName>
    </submittedName>
</protein>
<dbReference type="RefSeq" id="WP_085443522.1">
    <property type="nucleotide sequence ID" value="NZ_LVJN01000020.1"/>
</dbReference>
<dbReference type="AlphaFoldDB" id="A0A1Y2K3B8"/>
<evidence type="ECO:0000313" key="2">
    <source>
        <dbReference type="Proteomes" id="UP000194003"/>
    </source>
</evidence>
<gene>
    <name evidence="1" type="ORF">MAIT1_01671</name>
</gene>
<dbReference type="STRING" id="1434232.MAIT1_01671"/>
<dbReference type="NCBIfam" id="TIGR01611">
    <property type="entry name" value="tail_tube"/>
    <property type="match status" value="1"/>
</dbReference>
<dbReference type="InterPro" id="IPR006498">
    <property type="entry name" value="Tail_tube"/>
</dbReference>
<dbReference type="OrthoDB" id="3078668at2"/>
<dbReference type="Pfam" id="PF04985">
    <property type="entry name" value="Phage_tube"/>
    <property type="match status" value="1"/>
</dbReference>
<name>A0A1Y2K3B8_9PROT</name>
<sequence length="171" mass="18713">MIAKDVLRNMNLFVDGHGHAGNVVEITLPKLALKTEEHRAGGMDAPIAIDMGMEKMETSFTLSGYNKEVLKLFGLAPGNAKPITIRGALKSEDSDAVVAVVVQLNGTFREVEADAWKPGDKSNLKVTMDVRKYVYTQGGEEIHNIDVVNMTRIINKVDQLKGMRDAIMGKS</sequence>
<evidence type="ECO:0000313" key="1">
    <source>
        <dbReference type="EMBL" id="OSM01654.1"/>
    </source>
</evidence>
<reference evidence="1 2" key="1">
    <citation type="journal article" date="2016" name="BMC Genomics">
        <title>Combined genomic and structural analyses of a cultured magnetotactic bacterium reveals its niche adaptation to a dynamic environment.</title>
        <authorList>
            <person name="Araujo A.C."/>
            <person name="Morillo V."/>
            <person name="Cypriano J."/>
            <person name="Teixeira L.C."/>
            <person name="Leao P."/>
            <person name="Lyra S."/>
            <person name="Almeida L.G."/>
            <person name="Bazylinski D.A."/>
            <person name="Vasconcellos A.T."/>
            <person name="Abreu F."/>
            <person name="Lins U."/>
        </authorList>
    </citation>
    <scope>NUCLEOTIDE SEQUENCE [LARGE SCALE GENOMIC DNA]</scope>
    <source>
        <strain evidence="1 2">IT-1</strain>
    </source>
</reference>